<dbReference type="Proteomes" id="UP000076871">
    <property type="component" value="Unassembled WGS sequence"/>
</dbReference>
<evidence type="ECO:0000313" key="3">
    <source>
        <dbReference type="Proteomes" id="UP000076871"/>
    </source>
</evidence>
<dbReference type="InParanoid" id="A0A165BRP0"/>
<organism evidence="2 3">
    <name type="scientific">Laetiporus sulphureus 93-53</name>
    <dbReference type="NCBI Taxonomy" id="1314785"/>
    <lineage>
        <taxon>Eukaryota</taxon>
        <taxon>Fungi</taxon>
        <taxon>Dikarya</taxon>
        <taxon>Basidiomycota</taxon>
        <taxon>Agaricomycotina</taxon>
        <taxon>Agaricomycetes</taxon>
        <taxon>Polyporales</taxon>
        <taxon>Laetiporus</taxon>
    </lineage>
</organism>
<feature type="compositionally biased region" description="Basic residues" evidence="1">
    <location>
        <begin position="127"/>
        <end position="143"/>
    </location>
</feature>
<keyword evidence="3" id="KW-1185">Reference proteome</keyword>
<dbReference type="RefSeq" id="XP_040759270.1">
    <property type="nucleotide sequence ID" value="XM_040909972.1"/>
</dbReference>
<feature type="compositionally biased region" description="Polar residues" evidence="1">
    <location>
        <begin position="474"/>
        <end position="492"/>
    </location>
</feature>
<feature type="compositionally biased region" description="Basic and acidic residues" evidence="1">
    <location>
        <begin position="544"/>
        <end position="554"/>
    </location>
</feature>
<gene>
    <name evidence="2" type="ORF">LAESUDRAFT_731102</name>
</gene>
<name>A0A165BRP0_9APHY</name>
<feature type="region of interest" description="Disordered" evidence="1">
    <location>
        <begin position="471"/>
        <end position="630"/>
    </location>
</feature>
<feature type="region of interest" description="Disordered" evidence="1">
    <location>
        <begin position="73"/>
        <end position="93"/>
    </location>
</feature>
<accession>A0A165BRP0</accession>
<dbReference type="STRING" id="1314785.A0A165BRP0"/>
<feature type="region of interest" description="Disordered" evidence="1">
    <location>
        <begin position="1"/>
        <end position="43"/>
    </location>
</feature>
<dbReference type="OrthoDB" id="3266894at2759"/>
<dbReference type="EMBL" id="KV427663">
    <property type="protein sequence ID" value="KZT01530.1"/>
    <property type="molecule type" value="Genomic_DNA"/>
</dbReference>
<dbReference type="GeneID" id="63827001"/>
<evidence type="ECO:0000256" key="1">
    <source>
        <dbReference type="SAM" id="MobiDB-lite"/>
    </source>
</evidence>
<dbReference type="AlphaFoldDB" id="A0A165BRP0"/>
<protein>
    <submittedName>
        <fullName evidence="2">Uncharacterized protein</fullName>
    </submittedName>
</protein>
<proteinExistence type="predicted"/>
<feature type="compositionally biased region" description="Low complexity" evidence="1">
    <location>
        <begin position="504"/>
        <end position="515"/>
    </location>
</feature>
<feature type="region of interest" description="Disordered" evidence="1">
    <location>
        <begin position="121"/>
        <end position="160"/>
    </location>
</feature>
<reference evidence="2 3" key="1">
    <citation type="journal article" date="2016" name="Mol. Biol. Evol.">
        <title>Comparative Genomics of Early-Diverging Mushroom-Forming Fungi Provides Insights into the Origins of Lignocellulose Decay Capabilities.</title>
        <authorList>
            <person name="Nagy L.G."/>
            <person name="Riley R."/>
            <person name="Tritt A."/>
            <person name="Adam C."/>
            <person name="Daum C."/>
            <person name="Floudas D."/>
            <person name="Sun H."/>
            <person name="Yadav J.S."/>
            <person name="Pangilinan J."/>
            <person name="Larsson K.H."/>
            <person name="Matsuura K."/>
            <person name="Barry K."/>
            <person name="Labutti K."/>
            <person name="Kuo R."/>
            <person name="Ohm R.A."/>
            <person name="Bhattacharya S.S."/>
            <person name="Shirouzu T."/>
            <person name="Yoshinaga Y."/>
            <person name="Martin F.M."/>
            <person name="Grigoriev I.V."/>
            <person name="Hibbett D.S."/>
        </authorList>
    </citation>
    <scope>NUCLEOTIDE SEQUENCE [LARGE SCALE GENOMIC DNA]</scope>
    <source>
        <strain evidence="2 3">93-53</strain>
    </source>
</reference>
<evidence type="ECO:0000313" key="2">
    <source>
        <dbReference type="EMBL" id="KZT01530.1"/>
    </source>
</evidence>
<feature type="compositionally biased region" description="Polar residues" evidence="1">
    <location>
        <begin position="521"/>
        <end position="531"/>
    </location>
</feature>
<sequence>MAHNKPRGSILLFDPLQSPATPQREPSPDSGSSDKENDDSPGEFTMLFDRVYTCHATPTKTYNGPLIDLGGMTPSISTPATPGDLLEGDVSDDQASDMLSGLSMFQQENPSLLRIPLAEIELEKPPQSKRRQARSPLTKRAHSPAKNLYMPAAQNTTADPPGTTLSDIINSINLSAMAISTPHHQSSLVTLDVVAPSAPKCEDEGAAAEVKKQEQQVYRQEEVDVTNQETETTADDTIAMPHSYSATDIDISAYFDSNSLTEIILPPRTDSPSDHLFASTASMLAPPVRKARKGLLVRDDPHRASIDLQTSFSMHMQSGELSFDLMNDKVSFLGSERGTDSFWTGEEDSGVHAQKEISIAKGRSSEKARRTSIDSEVNLAIDSLLLTDQPESTAELSAMLHVSQAEDSHEAISSSVFSLPPKAAAPDVIPTPKVAARLIVKKTPPVHARGNSSVSAESSLASSCSSEGISIQSAGSSGCSTRATSPIKSQTLAGGVKPAAEVASMSQRTTSMTRSAVIVPSASQTTSTGPTKSRESPTGPGSAIEHDASRDASRRFAAAGVQRPSVQLGEKAMPSRSMQARPRLQKSSTAVSKPERTHSNATKANGIAAPAGGVKPPAERARAGGAVSGLPRLASRLLAPGSTSGIPRSKW</sequence>